<comment type="function">
    <text evidence="2">Catalyzes the epimerization of the C3' and C5'positions of dTDP-6-deoxy-D-xylo-4-hexulose, forming dTDP-6-deoxy-L-lyxo-4-hexulose.</text>
</comment>
<dbReference type="EC" id="5.1.3.13" evidence="3"/>
<evidence type="ECO:0000256" key="2">
    <source>
        <dbReference type="ARBA" id="ARBA00001997"/>
    </source>
</evidence>
<dbReference type="InterPro" id="IPR014710">
    <property type="entry name" value="RmlC-like_jellyroll"/>
</dbReference>
<dbReference type="GO" id="GO:0019305">
    <property type="term" value="P:dTDP-rhamnose biosynthetic process"/>
    <property type="evidence" value="ECO:0007669"/>
    <property type="project" value="TreeGrafter"/>
</dbReference>
<evidence type="ECO:0000313" key="9">
    <source>
        <dbReference type="Proteomes" id="UP000021108"/>
    </source>
</evidence>
<evidence type="ECO:0000256" key="5">
    <source>
        <dbReference type="ARBA" id="ARBA00029758"/>
    </source>
</evidence>
<reference evidence="8 9" key="1">
    <citation type="submission" date="2014-02" db="EMBL/GenBank/DDBJ databases">
        <title>Comparative genomics and transcriptomics to identify genetic mechanisms underlying the emergence of carbapenem resistant Acinetobacter baumannii (CRAb).</title>
        <authorList>
            <person name="Harris A.D."/>
            <person name="Johnson K.J."/>
            <person name="George J."/>
            <person name="Shefchek K."/>
            <person name="Daugherty S.C."/>
            <person name="Parankush S."/>
            <person name="Sadzewicz L."/>
            <person name="Tallon L."/>
            <person name="Sengamalay N."/>
            <person name="Hazen T.H."/>
            <person name="Rasko D.A."/>
        </authorList>
    </citation>
    <scope>NUCLEOTIDE SEQUENCE [LARGE SCALE GENOMIC DNA]</scope>
    <source>
        <strain evidence="8 9">625974</strain>
    </source>
</reference>
<dbReference type="Pfam" id="PF00908">
    <property type="entry name" value="dTDP_sugar_isom"/>
    <property type="match status" value="1"/>
</dbReference>
<sequence length="54" mass="6321">MALDIRPVSRDYGEWDSVKFSAENKTMFWIPEGFAHGFIALENNTQFLYKATNY</sequence>
<accession>A0A009QLT9</accession>
<dbReference type="GO" id="GO:0008830">
    <property type="term" value="F:dTDP-4-dehydrorhamnose 3,5-epimerase activity"/>
    <property type="evidence" value="ECO:0007669"/>
    <property type="project" value="UniProtKB-EC"/>
</dbReference>
<evidence type="ECO:0000256" key="7">
    <source>
        <dbReference type="ARBA" id="ARBA00033311"/>
    </source>
</evidence>
<evidence type="ECO:0000256" key="6">
    <source>
        <dbReference type="ARBA" id="ARBA00031424"/>
    </source>
</evidence>
<dbReference type="PANTHER" id="PTHR21047">
    <property type="entry name" value="DTDP-6-DEOXY-D-GLUCOSE-3,5 EPIMERASE"/>
    <property type="match status" value="1"/>
</dbReference>
<evidence type="ECO:0000256" key="3">
    <source>
        <dbReference type="ARBA" id="ARBA00012098"/>
    </source>
</evidence>
<dbReference type="GO" id="GO:0005829">
    <property type="term" value="C:cytosol"/>
    <property type="evidence" value="ECO:0007669"/>
    <property type="project" value="TreeGrafter"/>
</dbReference>
<dbReference type="InterPro" id="IPR011051">
    <property type="entry name" value="RmlC_Cupin_sf"/>
</dbReference>
<dbReference type="GO" id="GO:0000271">
    <property type="term" value="P:polysaccharide biosynthetic process"/>
    <property type="evidence" value="ECO:0007669"/>
    <property type="project" value="TreeGrafter"/>
</dbReference>
<dbReference type="Proteomes" id="UP000021108">
    <property type="component" value="Unassembled WGS sequence"/>
</dbReference>
<comment type="caution">
    <text evidence="8">The sequence shown here is derived from an EMBL/GenBank/DDBJ whole genome shotgun (WGS) entry which is preliminary data.</text>
</comment>
<dbReference type="EMBL" id="JEXD01000007">
    <property type="protein sequence ID" value="EXC08403.1"/>
    <property type="molecule type" value="Genomic_DNA"/>
</dbReference>
<evidence type="ECO:0000313" key="8">
    <source>
        <dbReference type="EMBL" id="EXC08403.1"/>
    </source>
</evidence>
<dbReference type="PANTHER" id="PTHR21047:SF2">
    <property type="entry name" value="THYMIDINE DIPHOSPHO-4-KETO-RHAMNOSE 3,5-EPIMERASE"/>
    <property type="match status" value="1"/>
</dbReference>
<dbReference type="PATRIC" id="fig|1310607.3.peg.1335"/>
<dbReference type="Gene3D" id="2.60.120.10">
    <property type="entry name" value="Jelly Rolls"/>
    <property type="match status" value="1"/>
</dbReference>
<evidence type="ECO:0000256" key="1">
    <source>
        <dbReference type="ARBA" id="ARBA00001298"/>
    </source>
</evidence>
<evidence type="ECO:0000256" key="4">
    <source>
        <dbReference type="ARBA" id="ARBA00019595"/>
    </source>
</evidence>
<protein>
    <recommendedName>
        <fullName evidence="4">dTDP-4-dehydrorhamnose 3,5-epimerase</fullName>
        <ecNumber evidence="3">5.1.3.13</ecNumber>
    </recommendedName>
    <alternativeName>
        <fullName evidence="6">Thymidine diphospho-4-keto-rhamnose 3,5-epimerase</fullName>
    </alternativeName>
    <alternativeName>
        <fullName evidence="5">dTDP-4-keto-6-deoxyglucose 3,5-epimerase</fullName>
    </alternativeName>
    <alternativeName>
        <fullName evidence="7">dTDP-6-deoxy-D-xylo-4-hexulose 3,5-epimerase</fullName>
    </alternativeName>
</protein>
<organism evidence="8 9">
    <name type="scientific">Acinetobacter baumannii 625974</name>
    <dbReference type="NCBI Taxonomy" id="1310607"/>
    <lineage>
        <taxon>Bacteria</taxon>
        <taxon>Pseudomonadati</taxon>
        <taxon>Pseudomonadota</taxon>
        <taxon>Gammaproteobacteria</taxon>
        <taxon>Moraxellales</taxon>
        <taxon>Moraxellaceae</taxon>
        <taxon>Acinetobacter</taxon>
        <taxon>Acinetobacter calcoaceticus/baumannii complex</taxon>
    </lineage>
</organism>
<dbReference type="InterPro" id="IPR000888">
    <property type="entry name" value="RmlC-like"/>
</dbReference>
<comment type="catalytic activity">
    <reaction evidence="1">
        <text>dTDP-4-dehydro-6-deoxy-alpha-D-glucose = dTDP-4-dehydro-beta-L-rhamnose</text>
        <dbReference type="Rhea" id="RHEA:16969"/>
        <dbReference type="ChEBI" id="CHEBI:57649"/>
        <dbReference type="ChEBI" id="CHEBI:62830"/>
        <dbReference type="EC" id="5.1.3.13"/>
    </reaction>
</comment>
<dbReference type="AlphaFoldDB" id="A0A009QLT9"/>
<dbReference type="SUPFAM" id="SSF51182">
    <property type="entry name" value="RmlC-like cupins"/>
    <property type="match status" value="1"/>
</dbReference>
<proteinExistence type="predicted"/>
<gene>
    <name evidence="8" type="ORF">J506_1381</name>
</gene>
<name>A0A009QLT9_ACIBA</name>
<keyword evidence="8" id="KW-0413">Isomerase</keyword>